<dbReference type="AlphaFoldDB" id="A0A8H8QT83"/>
<dbReference type="SUPFAM" id="SSF53335">
    <property type="entry name" value="S-adenosyl-L-methionine-dependent methyltransferases"/>
    <property type="match status" value="1"/>
</dbReference>
<evidence type="ECO:0000256" key="1">
    <source>
        <dbReference type="ARBA" id="ARBA00009725"/>
    </source>
</evidence>
<keyword evidence="7" id="KW-0479">Metal-binding</keyword>
<dbReference type="PROSITE" id="PS51417">
    <property type="entry name" value="ARF"/>
    <property type="match status" value="1"/>
</dbReference>
<dbReference type="InterPro" id="IPR027417">
    <property type="entry name" value="P-loop_NTPase"/>
</dbReference>
<dbReference type="EMBL" id="ULHB01000134">
    <property type="protein sequence ID" value="SYW82866.1"/>
    <property type="molecule type" value="Genomic_DNA"/>
</dbReference>
<keyword evidence="2 9" id="KW-0489">Methyltransferase</keyword>
<protein>
    <submittedName>
        <fullName evidence="9">Related to ABP140 - actin binding protein and AdoMet-dependent tRNA methyltransferase</fullName>
    </submittedName>
</protein>
<dbReference type="Gene3D" id="3.40.50.300">
    <property type="entry name" value="P-loop containing nucleotide triphosphate hydrolases"/>
    <property type="match status" value="1"/>
</dbReference>
<dbReference type="InterPro" id="IPR006689">
    <property type="entry name" value="Small_GTPase_ARF/SAR"/>
</dbReference>
<evidence type="ECO:0000313" key="10">
    <source>
        <dbReference type="Proteomes" id="UP000658997"/>
    </source>
</evidence>
<feature type="compositionally biased region" description="Low complexity" evidence="8">
    <location>
        <begin position="164"/>
        <end position="187"/>
    </location>
</feature>
<dbReference type="GO" id="GO:0005525">
    <property type="term" value="F:GTP binding"/>
    <property type="evidence" value="ECO:0007669"/>
    <property type="project" value="UniProtKB-KW"/>
</dbReference>
<dbReference type="InterPro" id="IPR026113">
    <property type="entry name" value="METTL2/6/8-like"/>
</dbReference>
<dbReference type="Pfam" id="PF13489">
    <property type="entry name" value="Methyltransf_23"/>
    <property type="match status" value="1"/>
</dbReference>
<evidence type="ECO:0000256" key="5">
    <source>
        <dbReference type="ARBA" id="ARBA00023134"/>
    </source>
</evidence>
<dbReference type="SUPFAM" id="SSF52540">
    <property type="entry name" value="P-loop containing nucleoside triphosphate hydrolases"/>
    <property type="match status" value="1"/>
</dbReference>
<dbReference type="Pfam" id="PF00025">
    <property type="entry name" value="Arf"/>
    <property type="match status" value="1"/>
</dbReference>
<evidence type="ECO:0000256" key="4">
    <source>
        <dbReference type="ARBA" id="ARBA00022741"/>
    </source>
</evidence>
<keyword evidence="10" id="KW-1185">Reference proteome</keyword>
<dbReference type="Proteomes" id="UP000658997">
    <property type="component" value="Unassembled WGS sequence"/>
</dbReference>
<evidence type="ECO:0000256" key="8">
    <source>
        <dbReference type="SAM" id="MobiDB-lite"/>
    </source>
</evidence>
<evidence type="ECO:0000256" key="2">
    <source>
        <dbReference type="ARBA" id="ARBA00022603"/>
    </source>
</evidence>
<keyword evidence="7" id="KW-0460">Magnesium</keyword>
<proteinExistence type="inferred from homology"/>
<dbReference type="GO" id="GO:0046872">
    <property type="term" value="F:metal ion binding"/>
    <property type="evidence" value="ECO:0007669"/>
    <property type="project" value="UniProtKB-KW"/>
</dbReference>
<dbReference type="GO" id="GO:0008173">
    <property type="term" value="F:RNA methyltransferase activity"/>
    <property type="evidence" value="ECO:0007669"/>
    <property type="project" value="UniProtKB-ARBA"/>
</dbReference>
<gene>
    <name evidence="9" type="ORF">UBRO2_04988</name>
</gene>
<dbReference type="PANTHER" id="PTHR22809">
    <property type="entry name" value="METHYLTRANSFERASE-RELATED"/>
    <property type="match status" value="1"/>
</dbReference>
<comment type="caution">
    <text evidence="9">The sequence shown here is derived from an EMBL/GenBank/DDBJ whole genome shotgun (WGS) entry which is preliminary data.</text>
</comment>
<name>A0A8H8QT83_9BASI</name>
<feature type="binding site" evidence="6">
    <location>
        <position position="34"/>
    </location>
    <ligand>
        <name>GTP</name>
        <dbReference type="ChEBI" id="CHEBI:37565"/>
    </ligand>
</feature>
<evidence type="ECO:0000313" key="9">
    <source>
        <dbReference type="EMBL" id="SYW82866.1"/>
    </source>
</evidence>
<feature type="region of interest" description="Disordered" evidence="8">
    <location>
        <begin position="164"/>
        <end position="205"/>
    </location>
</feature>
<evidence type="ECO:0000256" key="7">
    <source>
        <dbReference type="PIRSR" id="PIRSR606689-2"/>
    </source>
</evidence>
<dbReference type="PANTHER" id="PTHR22809:SF5">
    <property type="entry name" value="TRNA N(3)-METHYLCYTIDINE METHYLTRANSFERASE METTL6"/>
    <property type="match status" value="1"/>
</dbReference>
<dbReference type="GO" id="GO:0003924">
    <property type="term" value="F:GTPase activity"/>
    <property type="evidence" value="ECO:0007669"/>
    <property type="project" value="InterPro"/>
</dbReference>
<dbReference type="GO" id="GO:0032259">
    <property type="term" value="P:methylation"/>
    <property type="evidence" value="ECO:0007669"/>
    <property type="project" value="UniProtKB-KW"/>
</dbReference>
<comment type="similarity">
    <text evidence="1">Belongs to the methyltransferase superfamily. METL family.</text>
</comment>
<evidence type="ECO:0000256" key="3">
    <source>
        <dbReference type="ARBA" id="ARBA00022679"/>
    </source>
</evidence>
<accession>A0A8H8QT83</accession>
<feature type="compositionally biased region" description="Low complexity" evidence="8">
    <location>
        <begin position="81"/>
        <end position="92"/>
    </location>
</feature>
<evidence type="ECO:0000256" key="6">
    <source>
        <dbReference type="PIRSR" id="PIRSR606689-1"/>
    </source>
</evidence>
<keyword evidence="3 9" id="KW-0808">Transferase</keyword>
<feature type="binding site" evidence="7">
    <location>
        <position position="12"/>
    </location>
    <ligand>
        <name>Mg(2+)</name>
        <dbReference type="ChEBI" id="CHEBI:18420"/>
    </ligand>
</feature>
<keyword evidence="5 6" id="KW-0342">GTP-binding</keyword>
<reference evidence="9" key="1">
    <citation type="submission" date="2018-08" db="EMBL/GenBank/DDBJ databases">
        <authorList>
            <person name="Guldener U."/>
        </authorList>
    </citation>
    <scope>NUCLEOTIDE SEQUENCE</scope>
    <source>
        <strain evidence="9">UB2</strain>
    </source>
</reference>
<dbReference type="Gene3D" id="3.40.50.150">
    <property type="entry name" value="Vaccinia Virus protein VP39"/>
    <property type="match status" value="1"/>
</dbReference>
<organism evidence="9 10">
    <name type="scientific">Ustilago bromivora</name>
    <dbReference type="NCBI Taxonomy" id="307758"/>
    <lineage>
        <taxon>Eukaryota</taxon>
        <taxon>Fungi</taxon>
        <taxon>Dikarya</taxon>
        <taxon>Basidiomycota</taxon>
        <taxon>Ustilaginomycotina</taxon>
        <taxon>Ustilaginomycetes</taxon>
        <taxon>Ustilaginales</taxon>
        <taxon>Ustilaginaceae</taxon>
        <taxon>Ustilago</taxon>
    </lineage>
</organism>
<dbReference type="InterPro" id="IPR029063">
    <property type="entry name" value="SAM-dependent_MTases_sf"/>
</dbReference>
<dbReference type="CDD" id="cd02440">
    <property type="entry name" value="AdoMet_MTases"/>
    <property type="match status" value="1"/>
</dbReference>
<dbReference type="GO" id="GO:0008757">
    <property type="term" value="F:S-adenosylmethionine-dependent methyltransferase activity"/>
    <property type="evidence" value="ECO:0007669"/>
    <property type="project" value="UniProtKB-ARBA"/>
</dbReference>
<feature type="region of interest" description="Disordered" evidence="8">
    <location>
        <begin position="66"/>
        <end position="110"/>
    </location>
</feature>
<keyword evidence="4 6" id="KW-0547">Nucleotide-binding</keyword>
<sequence>MTLGSVVSTAPTVGSNTENFEYKNLKFTLWDVGGQTSLRTSWTSYLTSTDAVIFVLDSNDRFDLHLPERSPPCTEEEETADTMTDQPARSAPAPAPAPAPHESLPEQPEVESTISYIISTNRRSATDFAVKKHSAEAAKNWDKFYKKHQDKFFKDRHWTSREFSSQLPSASSSSSSTSTPLTASPSTGKAKGEDDREEETTLVSQQVGNESGVLLEVGCGVGNMLYPLLNTNPSLRVHCCDFSSRAVDLVKSQPQYDPARVNAFVFDLTSPSPPLSTFLSVAPYNTWPSVTTISLIFVLSAIPPNLHAQVLRSLKALLPQGGHILFRDYAYGDLSQVRYHTKKDAAWAEPSLLTPDPEHNWYRRGDNTFNYFFRKEQLEELAEQVGLEAEVEVLRRTAINRRSEVNMQRRFVQAKWYVPPTESRS</sequence>